<evidence type="ECO:0000256" key="2">
    <source>
        <dbReference type="ARBA" id="ARBA00009765"/>
    </source>
</evidence>
<feature type="region of interest" description="Disordered" evidence="8">
    <location>
        <begin position="203"/>
        <end position="225"/>
    </location>
</feature>
<evidence type="ECO:0000256" key="9">
    <source>
        <dbReference type="SAM" id="Phobius"/>
    </source>
</evidence>
<organism evidence="10 11">
    <name type="scientific">Glonium stellatum</name>
    <dbReference type="NCBI Taxonomy" id="574774"/>
    <lineage>
        <taxon>Eukaryota</taxon>
        <taxon>Fungi</taxon>
        <taxon>Dikarya</taxon>
        <taxon>Ascomycota</taxon>
        <taxon>Pezizomycotina</taxon>
        <taxon>Dothideomycetes</taxon>
        <taxon>Pleosporomycetidae</taxon>
        <taxon>Gloniales</taxon>
        <taxon>Gloniaceae</taxon>
        <taxon>Glonium</taxon>
    </lineage>
</organism>
<dbReference type="Proteomes" id="UP000250140">
    <property type="component" value="Unassembled WGS sequence"/>
</dbReference>
<gene>
    <name evidence="10" type="ORF">AOQ84DRAFT_351582</name>
</gene>
<dbReference type="PANTHER" id="PTHR46494">
    <property type="entry name" value="CORA FAMILY METAL ION TRANSPORTER (EUROFUNG)"/>
    <property type="match status" value="1"/>
</dbReference>
<dbReference type="InterPro" id="IPR002523">
    <property type="entry name" value="MgTranspt_CorA/ZnTranspt_ZntB"/>
</dbReference>
<feature type="transmembrane region" description="Helical" evidence="9">
    <location>
        <begin position="504"/>
        <end position="523"/>
    </location>
</feature>
<dbReference type="InterPro" id="IPR045861">
    <property type="entry name" value="CorA_cytoplasmic_dom"/>
</dbReference>
<protein>
    <submittedName>
        <fullName evidence="10">Uncharacterized protein</fullName>
    </submittedName>
</protein>
<dbReference type="InterPro" id="IPR045863">
    <property type="entry name" value="CorA_TM1_TM2"/>
</dbReference>
<dbReference type="OrthoDB" id="165352at2759"/>
<evidence type="ECO:0000313" key="10">
    <source>
        <dbReference type="EMBL" id="OCL14303.1"/>
    </source>
</evidence>
<evidence type="ECO:0000256" key="5">
    <source>
        <dbReference type="ARBA" id="ARBA00022692"/>
    </source>
</evidence>
<dbReference type="GO" id="GO:0015095">
    <property type="term" value="F:magnesium ion transmembrane transporter activity"/>
    <property type="evidence" value="ECO:0007669"/>
    <property type="project" value="TreeGrafter"/>
</dbReference>
<dbReference type="AlphaFoldDB" id="A0A8E2FC93"/>
<evidence type="ECO:0000256" key="4">
    <source>
        <dbReference type="ARBA" id="ARBA00022475"/>
    </source>
</evidence>
<comment type="subcellular location">
    <subcellularLocation>
        <location evidence="1">Cell membrane</location>
        <topology evidence="1">Multi-pass membrane protein</topology>
    </subcellularLocation>
</comment>
<dbReference type="GO" id="GO:0015087">
    <property type="term" value="F:cobalt ion transmembrane transporter activity"/>
    <property type="evidence" value="ECO:0007669"/>
    <property type="project" value="TreeGrafter"/>
</dbReference>
<sequence>MADPTVRDFQNRPRAATADGVYTAEDSIDDQRGRRHSAQSADNGVGTGAHSPRFSVDSTLRRRFTRSNTVRNYHSPTRPNWEEPGAEPGVDTAKDAEAHYKLLHRHCDITVVDFSDDQMVQHQLDNGTIEAFLNIPKEDWVACRWINVNGLSWDVIRLLGNYKHLHRLAIEDLMNTRGRTKADWYSDQAFVLLTLQKLVRNGNDSDSDSSDSDDEDDQTNKSSKVSRKPLFKRISGLFKSSPSRKDIEQNFNRQEKFYEIDSAGAARGLEPNPHFKEQTRTLQRYRGGPNIERTIYMERNSTLSKKNLAVSVEQVSMFITGDNTVISFFEHSAADIEHPILTRLDSPDTILRRSCDASMLVQALIDAIIDLAIPVVAAYEDAMSELELDVLTDPSISHSRSLYILTSELSILRNTIQPIVSLINSLRDHKSEPLTTPGLSGKPSRLSVSSITVSPLAHTYLGDVEDHCIMITQSLDQMRRAADNMIDLIFNIMGSYQNESMKQLTAVTIFFLPLTFLTGYFGQNFHQFAGVQEHSDRFFWTIAVPVMFGTILVLMRSMIYRAIVRTHQRAIISRSRKRRGASKDRKGKRKRQTKIVYGDED</sequence>
<dbReference type="GO" id="GO:0000287">
    <property type="term" value="F:magnesium ion binding"/>
    <property type="evidence" value="ECO:0007669"/>
    <property type="project" value="TreeGrafter"/>
</dbReference>
<feature type="compositionally biased region" description="Polar residues" evidence="8">
    <location>
        <begin position="66"/>
        <end position="78"/>
    </location>
</feature>
<feature type="compositionally biased region" description="Basic and acidic residues" evidence="8">
    <location>
        <begin position="1"/>
        <end position="11"/>
    </location>
</feature>
<dbReference type="GO" id="GO:0050897">
    <property type="term" value="F:cobalt ion binding"/>
    <property type="evidence" value="ECO:0007669"/>
    <property type="project" value="TreeGrafter"/>
</dbReference>
<dbReference type="Gene3D" id="3.30.460.20">
    <property type="entry name" value="CorA soluble domain-like"/>
    <property type="match status" value="1"/>
</dbReference>
<feature type="region of interest" description="Disordered" evidence="8">
    <location>
        <begin position="1"/>
        <end position="90"/>
    </location>
</feature>
<dbReference type="SUPFAM" id="SSF143865">
    <property type="entry name" value="CorA soluble domain-like"/>
    <property type="match status" value="1"/>
</dbReference>
<keyword evidence="4" id="KW-1003">Cell membrane</keyword>
<feature type="compositionally biased region" description="Basic residues" evidence="8">
    <location>
        <begin position="574"/>
        <end position="593"/>
    </location>
</feature>
<keyword evidence="6 9" id="KW-1133">Transmembrane helix</keyword>
<keyword evidence="5 9" id="KW-0812">Transmembrane</keyword>
<name>A0A8E2FC93_9PEZI</name>
<dbReference type="EMBL" id="KV748590">
    <property type="protein sequence ID" value="OCL14303.1"/>
    <property type="molecule type" value="Genomic_DNA"/>
</dbReference>
<evidence type="ECO:0000256" key="8">
    <source>
        <dbReference type="SAM" id="MobiDB-lite"/>
    </source>
</evidence>
<dbReference type="GO" id="GO:0005886">
    <property type="term" value="C:plasma membrane"/>
    <property type="evidence" value="ECO:0007669"/>
    <property type="project" value="UniProtKB-SubCell"/>
</dbReference>
<evidence type="ECO:0000256" key="7">
    <source>
        <dbReference type="ARBA" id="ARBA00023136"/>
    </source>
</evidence>
<keyword evidence="7 9" id="KW-0472">Membrane</keyword>
<evidence type="ECO:0000313" key="11">
    <source>
        <dbReference type="Proteomes" id="UP000250140"/>
    </source>
</evidence>
<feature type="region of interest" description="Disordered" evidence="8">
    <location>
        <begin position="574"/>
        <end position="601"/>
    </location>
</feature>
<keyword evidence="11" id="KW-1185">Reference proteome</keyword>
<feature type="compositionally biased region" description="Acidic residues" evidence="8">
    <location>
        <begin position="205"/>
        <end position="217"/>
    </location>
</feature>
<dbReference type="Gene3D" id="1.20.58.340">
    <property type="entry name" value="Magnesium transport protein CorA, transmembrane region"/>
    <property type="match status" value="2"/>
</dbReference>
<feature type="transmembrane region" description="Helical" evidence="9">
    <location>
        <begin position="538"/>
        <end position="559"/>
    </location>
</feature>
<evidence type="ECO:0000256" key="6">
    <source>
        <dbReference type="ARBA" id="ARBA00022989"/>
    </source>
</evidence>
<keyword evidence="3" id="KW-0813">Transport</keyword>
<dbReference type="Pfam" id="PF01544">
    <property type="entry name" value="CorA"/>
    <property type="match status" value="1"/>
</dbReference>
<accession>A0A8E2FC93</accession>
<dbReference type="PANTHER" id="PTHR46494:SF1">
    <property type="entry name" value="CORA FAMILY METAL ION TRANSPORTER (EUROFUNG)"/>
    <property type="match status" value="1"/>
</dbReference>
<reference evidence="10 11" key="1">
    <citation type="journal article" date="2016" name="Nat. Commun.">
        <title>Ectomycorrhizal ecology is imprinted in the genome of the dominant symbiotic fungus Cenococcum geophilum.</title>
        <authorList>
            <consortium name="DOE Joint Genome Institute"/>
            <person name="Peter M."/>
            <person name="Kohler A."/>
            <person name="Ohm R.A."/>
            <person name="Kuo A."/>
            <person name="Krutzmann J."/>
            <person name="Morin E."/>
            <person name="Arend M."/>
            <person name="Barry K.W."/>
            <person name="Binder M."/>
            <person name="Choi C."/>
            <person name="Clum A."/>
            <person name="Copeland A."/>
            <person name="Grisel N."/>
            <person name="Haridas S."/>
            <person name="Kipfer T."/>
            <person name="LaButti K."/>
            <person name="Lindquist E."/>
            <person name="Lipzen A."/>
            <person name="Maire R."/>
            <person name="Meier B."/>
            <person name="Mihaltcheva S."/>
            <person name="Molinier V."/>
            <person name="Murat C."/>
            <person name="Poggeler S."/>
            <person name="Quandt C.A."/>
            <person name="Sperisen C."/>
            <person name="Tritt A."/>
            <person name="Tisserant E."/>
            <person name="Crous P.W."/>
            <person name="Henrissat B."/>
            <person name="Nehls U."/>
            <person name="Egli S."/>
            <person name="Spatafora J.W."/>
            <person name="Grigoriev I.V."/>
            <person name="Martin F.M."/>
        </authorList>
    </citation>
    <scope>NUCLEOTIDE SEQUENCE [LARGE SCALE GENOMIC DNA]</scope>
    <source>
        <strain evidence="10 11">CBS 207.34</strain>
    </source>
</reference>
<comment type="similarity">
    <text evidence="2">Belongs to the CorA metal ion transporter (MIT) (TC 1.A.35) family.</text>
</comment>
<proteinExistence type="inferred from homology"/>
<evidence type="ECO:0000256" key="3">
    <source>
        <dbReference type="ARBA" id="ARBA00022448"/>
    </source>
</evidence>
<evidence type="ECO:0000256" key="1">
    <source>
        <dbReference type="ARBA" id="ARBA00004651"/>
    </source>
</evidence>
<dbReference type="SUPFAM" id="SSF144083">
    <property type="entry name" value="Magnesium transport protein CorA, transmembrane region"/>
    <property type="match status" value="1"/>
</dbReference>